<dbReference type="AlphaFoldDB" id="L0DCI1"/>
<accession>L0DCI1</accession>
<sequence>MRHARLLRGGLGVFLLGWVLSLAGCTHNHYYGPGVPVCGPTAVAVPATVTNGAVCEVPTQVDGGSVVAQGSGRTTIVSGAPIYSGTQAPRVVVSEPNAGSRFGRWQRANPDAGLATTRVEGAYNDTTTNR</sequence>
<reference evidence="1 2" key="1">
    <citation type="submission" date="2012-02" db="EMBL/GenBank/DDBJ databases">
        <title>Complete sequence of chromosome of Singulisphaera acidiphila DSM 18658.</title>
        <authorList>
            <consortium name="US DOE Joint Genome Institute (JGI-PGF)"/>
            <person name="Lucas S."/>
            <person name="Copeland A."/>
            <person name="Lapidus A."/>
            <person name="Glavina del Rio T."/>
            <person name="Dalin E."/>
            <person name="Tice H."/>
            <person name="Bruce D."/>
            <person name="Goodwin L."/>
            <person name="Pitluck S."/>
            <person name="Peters L."/>
            <person name="Ovchinnikova G."/>
            <person name="Chertkov O."/>
            <person name="Kyrpides N."/>
            <person name="Mavromatis K."/>
            <person name="Ivanova N."/>
            <person name="Brettin T."/>
            <person name="Detter J.C."/>
            <person name="Han C."/>
            <person name="Larimer F."/>
            <person name="Land M."/>
            <person name="Hauser L."/>
            <person name="Markowitz V."/>
            <person name="Cheng J.-F."/>
            <person name="Hugenholtz P."/>
            <person name="Woyke T."/>
            <person name="Wu D."/>
            <person name="Tindall B."/>
            <person name="Pomrenke H."/>
            <person name="Brambilla E."/>
            <person name="Klenk H.-P."/>
            <person name="Eisen J.A."/>
        </authorList>
    </citation>
    <scope>NUCLEOTIDE SEQUENCE [LARGE SCALE GENOMIC DNA]</scope>
    <source>
        <strain evidence="2">ATCC BAA-1392 / DSM 18658 / VKM B-2454 / MOB10</strain>
    </source>
</reference>
<dbReference type="HOGENOM" id="CLU_1936707_0_0_0"/>
<keyword evidence="2" id="KW-1185">Reference proteome</keyword>
<protein>
    <submittedName>
        <fullName evidence="1">Uncharacterized protein</fullName>
    </submittedName>
</protein>
<dbReference type="PROSITE" id="PS51257">
    <property type="entry name" value="PROKAR_LIPOPROTEIN"/>
    <property type="match status" value="1"/>
</dbReference>
<dbReference type="RefSeq" id="WP_015245704.1">
    <property type="nucleotide sequence ID" value="NC_019892.1"/>
</dbReference>
<evidence type="ECO:0000313" key="2">
    <source>
        <dbReference type="Proteomes" id="UP000010798"/>
    </source>
</evidence>
<proteinExistence type="predicted"/>
<dbReference type="STRING" id="886293.Sinac_2230"/>
<dbReference type="EMBL" id="CP003364">
    <property type="protein sequence ID" value="AGA26548.1"/>
    <property type="molecule type" value="Genomic_DNA"/>
</dbReference>
<dbReference type="KEGG" id="saci:Sinac_2230"/>
<evidence type="ECO:0000313" key="1">
    <source>
        <dbReference type="EMBL" id="AGA26548.1"/>
    </source>
</evidence>
<dbReference type="Proteomes" id="UP000010798">
    <property type="component" value="Chromosome"/>
</dbReference>
<organism evidence="1 2">
    <name type="scientific">Singulisphaera acidiphila (strain ATCC BAA-1392 / DSM 18658 / VKM B-2454 / MOB10)</name>
    <dbReference type="NCBI Taxonomy" id="886293"/>
    <lineage>
        <taxon>Bacteria</taxon>
        <taxon>Pseudomonadati</taxon>
        <taxon>Planctomycetota</taxon>
        <taxon>Planctomycetia</taxon>
        <taxon>Isosphaerales</taxon>
        <taxon>Isosphaeraceae</taxon>
        <taxon>Singulisphaera</taxon>
    </lineage>
</organism>
<dbReference type="OrthoDB" id="9956509at2"/>
<name>L0DCI1_SINAD</name>
<gene>
    <name evidence="1" type="ordered locus">Sinac_2230</name>
</gene>